<accession>A0A381Z8C4</accession>
<dbReference type="Pfam" id="PF00294">
    <property type="entry name" value="PfkB"/>
    <property type="match status" value="1"/>
</dbReference>
<protein>
    <recommendedName>
        <fullName evidence="3">Carbohydrate kinase PfkB domain-containing protein</fullName>
    </recommendedName>
</protein>
<dbReference type="InterPro" id="IPR029056">
    <property type="entry name" value="Ribokinase-like"/>
</dbReference>
<dbReference type="EMBL" id="UINC01020343">
    <property type="protein sequence ID" value="SVA85518.1"/>
    <property type="molecule type" value="Genomic_DNA"/>
</dbReference>
<feature type="domain" description="Carbohydrate kinase PfkB" evidence="3">
    <location>
        <begin position="36"/>
        <end position="292"/>
    </location>
</feature>
<dbReference type="PROSITE" id="PS00583">
    <property type="entry name" value="PFKB_KINASES_1"/>
    <property type="match status" value="1"/>
</dbReference>
<organism evidence="4">
    <name type="scientific">marine metagenome</name>
    <dbReference type="NCBI Taxonomy" id="408172"/>
    <lineage>
        <taxon>unclassified sequences</taxon>
        <taxon>metagenomes</taxon>
        <taxon>ecological metagenomes</taxon>
    </lineage>
</organism>
<name>A0A381Z8C4_9ZZZZ</name>
<proteinExistence type="predicted"/>
<dbReference type="InterPro" id="IPR011611">
    <property type="entry name" value="PfkB_dom"/>
</dbReference>
<dbReference type="Gene3D" id="3.40.1190.20">
    <property type="match status" value="1"/>
</dbReference>
<reference evidence="4" key="1">
    <citation type="submission" date="2018-05" db="EMBL/GenBank/DDBJ databases">
        <authorList>
            <person name="Lanie J.A."/>
            <person name="Ng W.-L."/>
            <person name="Kazmierczak K.M."/>
            <person name="Andrzejewski T.M."/>
            <person name="Davidsen T.M."/>
            <person name="Wayne K.J."/>
            <person name="Tettelin H."/>
            <person name="Glass J.I."/>
            <person name="Rusch D."/>
            <person name="Podicherti R."/>
            <person name="Tsui H.-C.T."/>
            <person name="Winkler M.E."/>
        </authorList>
    </citation>
    <scope>NUCLEOTIDE SEQUENCE</scope>
</reference>
<gene>
    <name evidence="4" type="ORF">METZ01_LOCUS138372</name>
</gene>
<keyword evidence="1" id="KW-0808">Transferase</keyword>
<dbReference type="InterPro" id="IPR002173">
    <property type="entry name" value="Carboh/pur_kinase_PfkB_CS"/>
</dbReference>
<dbReference type="AlphaFoldDB" id="A0A381Z8C4"/>
<evidence type="ECO:0000256" key="1">
    <source>
        <dbReference type="ARBA" id="ARBA00022679"/>
    </source>
</evidence>
<evidence type="ECO:0000256" key="2">
    <source>
        <dbReference type="ARBA" id="ARBA00022777"/>
    </source>
</evidence>
<keyword evidence="2" id="KW-0418">Kinase</keyword>
<dbReference type="PANTHER" id="PTHR10584:SF166">
    <property type="entry name" value="RIBOKINASE"/>
    <property type="match status" value="1"/>
</dbReference>
<sequence length="317" mass="33947">MTDYKIQQMNRSSRILCFGGLHYDEMIRCEADTILNESNPASRTQAPGGVALNVARTLAALGNTVGLSSRVGADREGVELLDYVTRLGITAVSIQTDNTHATARYTAVLDHTSNLILGLADMGIYDDFKPIHWQQGRQEIKHWDYWCVDTNLPADTLHYLASEKAERLLFAVVTSPAKAHRLRGVLPTVDTLFVNRVEADTLVNSNTGASQTIEEKARALCDLGAQRAIVTAGVDGAAWAGPDSFGHIACPTINPQSVSGAGDVLAGTTMAALLSGDTLEQALTYGTCAAALGTLSDTNDPHLSWSLIKDKLAHNDA</sequence>
<dbReference type="SUPFAM" id="SSF53613">
    <property type="entry name" value="Ribokinase-like"/>
    <property type="match status" value="1"/>
</dbReference>
<evidence type="ECO:0000313" key="4">
    <source>
        <dbReference type="EMBL" id="SVA85518.1"/>
    </source>
</evidence>
<dbReference type="PANTHER" id="PTHR10584">
    <property type="entry name" value="SUGAR KINASE"/>
    <property type="match status" value="1"/>
</dbReference>
<evidence type="ECO:0000259" key="3">
    <source>
        <dbReference type="Pfam" id="PF00294"/>
    </source>
</evidence>
<dbReference type="GO" id="GO:0016301">
    <property type="term" value="F:kinase activity"/>
    <property type="evidence" value="ECO:0007669"/>
    <property type="project" value="UniProtKB-KW"/>
</dbReference>